<keyword evidence="4 8" id="KW-0812">Transmembrane</keyword>
<proteinExistence type="predicted"/>
<evidence type="ECO:0000256" key="8">
    <source>
        <dbReference type="SAM" id="Phobius"/>
    </source>
</evidence>
<dbReference type="RefSeq" id="WP_345215173.1">
    <property type="nucleotide sequence ID" value="NZ_BAABGN010000002.1"/>
</dbReference>
<keyword evidence="5 8" id="KW-1133">Transmembrane helix</keyword>
<feature type="transmembrane region" description="Helical" evidence="8">
    <location>
        <begin position="68"/>
        <end position="84"/>
    </location>
</feature>
<sequence length="472" mass="50167">MAQAPATRVRTGTSGVLRRLRNWIDDVARRSPARLTLLVFAAIIAVVTALLSLPIATAANERAPFADALFNAVSAVCVTGLVTVDTATYWSFFGQVVLLVAIKIGGLGVMTLASILGLAVSRRIGLTQKMLAASETKTSGLGEVGTLVRAVIIASLCIEAVLTIVLVPRFLALGESIGDALWHGIFMSLSIFNNAGFVNLEYGLGPFVGDWWFCLPLIIGTAIGAIGFPIILDVARSLRSRRRRRPWREWTLHTKLSISTYLILAVGTVAIFAAFEWSNPGTLGPLAIHERVLASLVQGVNPRSSGLATLDVGEMREGTWFLNDALMFVGGGSASTAGGIKVSTFAILVLAIVAEARGDRDIEAFGRRIGSTTVRLAVSVAFLGATLVGIGTFLMLAVTQFSLSQVLFEVISAAATVGLSTGITPDLPDPAKYILSALMFFGRTGYMAIAAALALRQRRRVIRMPNERPIVG</sequence>
<protein>
    <submittedName>
        <fullName evidence="9">Potassium transporter TrkG</fullName>
    </submittedName>
</protein>
<feature type="transmembrane region" description="Helical" evidence="8">
    <location>
        <begin position="96"/>
        <end position="120"/>
    </location>
</feature>
<reference evidence="10" key="1">
    <citation type="journal article" date="2019" name="Int. J. Syst. Evol. Microbiol.">
        <title>The Global Catalogue of Microorganisms (GCM) 10K type strain sequencing project: providing services to taxonomists for standard genome sequencing and annotation.</title>
        <authorList>
            <consortium name="The Broad Institute Genomics Platform"/>
            <consortium name="The Broad Institute Genome Sequencing Center for Infectious Disease"/>
            <person name="Wu L."/>
            <person name="Ma J."/>
        </authorList>
    </citation>
    <scope>NUCLEOTIDE SEQUENCE [LARGE SCALE GENOMIC DNA]</scope>
    <source>
        <strain evidence="10">JCM 17810</strain>
    </source>
</reference>
<name>A0ABP8KYV4_9MICO</name>
<evidence type="ECO:0000313" key="10">
    <source>
        <dbReference type="Proteomes" id="UP001500622"/>
    </source>
</evidence>
<accession>A0ABP8KYV4</accession>
<feature type="transmembrane region" description="Helical" evidence="8">
    <location>
        <begin position="180"/>
        <end position="198"/>
    </location>
</feature>
<keyword evidence="6" id="KW-0406">Ion transport</keyword>
<comment type="caution">
    <text evidence="9">The sequence shown here is derived from an EMBL/GenBank/DDBJ whole genome shotgun (WGS) entry which is preliminary data.</text>
</comment>
<keyword evidence="7 8" id="KW-0472">Membrane</keyword>
<dbReference type="PANTHER" id="PTHR32024">
    <property type="entry name" value="TRK SYSTEM POTASSIUM UPTAKE PROTEIN TRKG-RELATED"/>
    <property type="match status" value="1"/>
</dbReference>
<feature type="transmembrane region" description="Helical" evidence="8">
    <location>
        <begin position="210"/>
        <end position="235"/>
    </location>
</feature>
<feature type="transmembrane region" description="Helical" evidence="8">
    <location>
        <begin position="325"/>
        <end position="353"/>
    </location>
</feature>
<evidence type="ECO:0000256" key="5">
    <source>
        <dbReference type="ARBA" id="ARBA00022989"/>
    </source>
</evidence>
<evidence type="ECO:0000256" key="7">
    <source>
        <dbReference type="ARBA" id="ARBA00023136"/>
    </source>
</evidence>
<evidence type="ECO:0000256" key="1">
    <source>
        <dbReference type="ARBA" id="ARBA00004651"/>
    </source>
</evidence>
<feature type="transmembrane region" description="Helical" evidence="8">
    <location>
        <begin position="35"/>
        <end position="56"/>
    </location>
</feature>
<evidence type="ECO:0000256" key="6">
    <source>
        <dbReference type="ARBA" id="ARBA00023065"/>
    </source>
</evidence>
<evidence type="ECO:0000313" key="9">
    <source>
        <dbReference type="EMBL" id="GAA4418372.1"/>
    </source>
</evidence>
<feature type="transmembrane region" description="Helical" evidence="8">
    <location>
        <begin position="147"/>
        <end position="168"/>
    </location>
</feature>
<dbReference type="EMBL" id="BAABGN010000002">
    <property type="protein sequence ID" value="GAA4418372.1"/>
    <property type="molecule type" value="Genomic_DNA"/>
</dbReference>
<dbReference type="Proteomes" id="UP001500622">
    <property type="component" value="Unassembled WGS sequence"/>
</dbReference>
<gene>
    <name evidence="9" type="ORF">GCM10023169_07870</name>
</gene>
<dbReference type="InterPro" id="IPR003445">
    <property type="entry name" value="Cat_transpt"/>
</dbReference>
<keyword evidence="10" id="KW-1185">Reference proteome</keyword>
<keyword evidence="2" id="KW-0813">Transport</keyword>
<comment type="subcellular location">
    <subcellularLocation>
        <location evidence="1">Cell membrane</location>
        <topology evidence="1">Multi-pass membrane protein</topology>
    </subcellularLocation>
</comment>
<keyword evidence="3" id="KW-1003">Cell membrane</keyword>
<dbReference type="PANTHER" id="PTHR32024:SF1">
    <property type="entry name" value="KTR SYSTEM POTASSIUM UPTAKE PROTEIN B"/>
    <property type="match status" value="1"/>
</dbReference>
<organism evidence="9 10">
    <name type="scientific">Georgenia halophila</name>
    <dbReference type="NCBI Taxonomy" id="620889"/>
    <lineage>
        <taxon>Bacteria</taxon>
        <taxon>Bacillati</taxon>
        <taxon>Actinomycetota</taxon>
        <taxon>Actinomycetes</taxon>
        <taxon>Micrococcales</taxon>
        <taxon>Bogoriellaceae</taxon>
        <taxon>Georgenia</taxon>
    </lineage>
</organism>
<feature type="transmembrane region" description="Helical" evidence="8">
    <location>
        <begin position="433"/>
        <end position="455"/>
    </location>
</feature>
<feature type="transmembrane region" description="Helical" evidence="8">
    <location>
        <begin position="256"/>
        <end position="275"/>
    </location>
</feature>
<feature type="transmembrane region" description="Helical" evidence="8">
    <location>
        <begin position="374"/>
        <end position="398"/>
    </location>
</feature>
<evidence type="ECO:0000256" key="2">
    <source>
        <dbReference type="ARBA" id="ARBA00022448"/>
    </source>
</evidence>
<evidence type="ECO:0000256" key="4">
    <source>
        <dbReference type="ARBA" id="ARBA00022692"/>
    </source>
</evidence>
<evidence type="ECO:0000256" key="3">
    <source>
        <dbReference type="ARBA" id="ARBA00022475"/>
    </source>
</evidence>
<dbReference type="Pfam" id="PF02386">
    <property type="entry name" value="TrkH"/>
    <property type="match status" value="1"/>
</dbReference>